<feature type="chain" id="PRO_5001643268" evidence="1">
    <location>
        <begin position="21"/>
        <end position="156"/>
    </location>
</feature>
<dbReference type="HOGENOM" id="CLU_1686878_0_0_1"/>
<dbReference type="AlphaFoldDB" id="A0A067PLV4"/>
<protein>
    <submittedName>
        <fullName evidence="2">Uncharacterized protein</fullName>
    </submittedName>
</protein>
<reference evidence="3" key="1">
    <citation type="journal article" date="2014" name="Proc. Natl. Acad. Sci. U.S.A.">
        <title>Extensive sampling of basidiomycete genomes demonstrates inadequacy of the white-rot/brown-rot paradigm for wood decay fungi.</title>
        <authorList>
            <person name="Riley R."/>
            <person name="Salamov A.A."/>
            <person name="Brown D.W."/>
            <person name="Nagy L.G."/>
            <person name="Floudas D."/>
            <person name="Held B.W."/>
            <person name="Levasseur A."/>
            <person name="Lombard V."/>
            <person name="Morin E."/>
            <person name="Otillar R."/>
            <person name="Lindquist E.A."/>
            <person name="Sun H."/>
            <person name="LaButti K.M."/>
            <person name="Schmutz J."/>
            <person name="Jabbour D."/>
            <person name="Luo H."/>
            <person name="Baker S.E."/>
            <person name="Pisabarro A.G."/>
            <person name="Walton J.D."/>
            <person name="Blanchette R.A."/>
            <person name="Henrissat B."/>
            <person name="Martin F."/>
            <person name="Cullen D."/>
            <person name="Hibbett D.S."/>
            <person name="Grigoriev I.V."/>
        </authorList>
    </citation>
    <scope>NUCLEOTIDE SEQUENCE [LARGE SCALE GENOMIC DNA]</scope>
    <source>
        <strain evidence="3">MUCL 33604</strain>
    </source>
</reference>
<accession>A0A067PLV4</accession>
<feature type="signal peptide" evidence="1">
    <location>
        <begin position="1"/>
        <end position="20"/>
    </location>
</feature>
<keyword evidence="3" id="KW-1185">Reference proteome</keyword>
<evidence type="ECO:0000313" key="2">
    <source>
        <dbReference type="EMBL" id="KDQ51977.1"/>
    </source>
</evidence>
<evidence type="ECO:0000256" key="1">
    <source>
        <dbReference type="SAM" id="SignalP"/>
    </source>
</evidence>
<dbReference type="InParanoid" id="A0A067PLV4"/>
<evidence type="ECO:0000313" key="3">
    <source>
        <dbReference type="Proteomes" id="UP000027265"/>
    </source>
</evidence>
<dbReference type="EMBL" id="KL197743">
    <property type="protein sequence ID" value="KDQ51977.1"/>
    <property type="molecule type" value="Genomic_DNA"/>
</dbReference>
<keyword evidence="1" id="KW-0732">Signal</keyword>
<gene>
    <name evidence="2" type="ORF">JAAARDRAFT_198631</name>
</gene>
<sequence length="156" mass="17233">MVAKVLQLALIATLLVLSVAVLPIPDYLALACEALAVVVWSDDWEPTSDPEEVYVKLPSGFHDLDESPTTLPSTRILCNGHAGFRRVAIEHVHIHSGVELPNGYHLAYTQPYLTSEVFPFNSPLNKKAPLCRSQSWVKITISIAQLCYSSVTIYQT</sequence>
<dbReference type="Proteomes" id="UP000027265">
    <property type="component" value="Unassembled WGS sequence"/>
</dbReference>
<name>A0A067PLV4_9AGAM</name>
<organism evidence="2 3">
    <name type="scientific">Jaapia argillacea MUCL 33604</name>
    <dbReference type="NCBI Taxonomy" id="933084"/>
    <lineage>
        <taxon>Eukaryota</taxon>
        <taxon>Fungi</taxon>
        <taxon>Dikarya</taxon>
        <taxon>Basidiomycota</taxon>
        <taxon>Agaricomycotina</taxon>
        <taxon>Agaricomycetes</taxon>
        <taxon>Agaricomycetidae</taxon>
        <taxon>Jaapiales</taxon>
        <taxon>Jaapiaceae</taxon>
        <taxon>Jaapia</taxon>
    </lineage>
</organism>
<proteinExistence type="predicted"/>